<keyword evidence="1" id="KW-0862">Zinc</keyword>
<dbReference type="EMBL" id="CT868174">
    <property type="protein sequence ID" value="CAK74204.1"/>
    <property type="molecule type" value="Genomic_DNA"/>
</dbReference>
<dbReference type="OMA" id="QYNYGNA"/>
<dbReference type="STRING" id="5888.A0CTT7"/>
<dbReference type="AlphaFoldDB" id="A0CTT7"/>
<dbReference type="HOGENOM" id="CLU_447973_0_0_1"/>
<name>A0CTT7_PARTE</name>
<feature type="compositionally biased region" description="Low complexity" evidence="2">
    <location>
        <begin position="525"/>
        <end position="545"/>
    </location>
</feature>
<evidence type="ECO:0000256" key="1">
    <source>
        <dbReference type="PROSITE-ProRule" id="PRU00175"/>
    </source>
</evidence>
<evidence type="ECO:0000259" key="3">
    <source>
        <dbReference type="PROSITE" id="PS50089"/>
    </source>
</evidence>
<dbReference type="InterPro" id="IPR001841">
    <property type="entry name" value="Znf_RING"/>
</dbReference>
<evidence type="ECO:0000313" key="5">
    <source>
        <dbReference type="Proteomes" id="UP000000600"/>
    </source>
</evidence>
<dbReference type="KEGG" id="ptm:GSPATT00010438001"/>
<evidence type="ECO:0000256" key="2">
    <source>
        <dbReference type="SAM" id="MobiDB-lite"/>
    </source>
</evidence>
<protein>
    <recommendedName>
        <fullName evidence="3">RING-type domain-containing protein</fullName>
    </recommendedName>
</protein>
<feature type="region of interest" description="Disordered" evidence="2">
    <location>
        <begin position="506"/>
        <end position="547"/>
    </location>
</feature>
<dbReference type="Gene3D" id="3.30.40.10">
    <property type="entry name" value="Zinc/RING finger domain, C3HC4 (zinc finger)"/>
    <property type="match status" value="1"/>
</dbReference>
<dbReference type="PROSITE" id="PS50089">
    <property type="entry name" value="ZF_RING_2"/>
    <property type="match status" value="2"/>
</dbReference>
<dbReference type="SMART" id="SM00184">
    <property type="entry name" value="RING"/>
    <property type="match status" value="3"/>
</dbReference>
<gene>
    <name evidence="4" type="ORF">GSPATT00010438001</name>
</gene>
<dbReference type="InterPro" id="IPR013083">
    <property type="entry name" value="Znf_RING/FYVE/PHD"/>
</dbReference>
<feature type="compositionally biased region" description="Low complexity" evidence="2">
    <location>
        <begin position="367"/>
        <end position="388"/>
    </location>
</feature>
<keyword evidence="1" id="KW-0479">Metal-binding</keyword>
<dbReference type="GeneID" id="5027386"/>
<dbReference type="SUPFAM" id="SSF57850">
    <property type="entry name" value="RING/U-box"/>
    <property type="match status" value="2"/>
</dbReference>
<dbReference type="RefSeq" id="XP_001441601.1">
    <property type="nucleotide sequence ID" value="XM_001441564.1"/>
</dbReference>
<keyword evidence="1" id="KW-0863">Zinc-finger</keyword>
<keyword evidence="5" id="KW-1185">Reference proteome</keyword>
<feature type="region of interest" description="Disordered" evidence="2">
    <location>
        <begin position="365"/>
        <end position="388"/>
    </location>
</feature>
<dbReference type="GO" id="GO:0008270">
    <property type="term" value="F:zinc ion binding"/>
    <property type="evidence" value="ECO:0007669"/>
    <property type="project" value="UniProtKB-KW"/>
</dbReference>
<feature type="domain" description="RING-type" evidence="3">
    <location>
        <begin position="303"/>
        <end position="343"/>
    </location>
</feature>
<feature type="region of interest" description="Disordered" evidence="2">
    <location>
        <begin position="262"/>
        <end position="282"/>
    </location>
</feature>
<dbReference type="OrthoDB" id="309691at2759"/>
<evidence type="ECO:0000313" key="4">
    <source>
        <dbReference type="EMBL" id="CAK74204.1"/>
    </source>
</evidence>
<proteinExistence type="predicted"/>
<dbReference type="InParanoid" id="A0CTT7"/>
<reference evidence="4 5" key="1">
    <citation type="journal article" date="2006" name="Nature">
        <title>Global trends of whole-genome duplications revealed by the ciliate Paramecium tetraurelia.</title>
        <authorList>
            <consortium name="Genoscope"/>
            <person name="Aury J.-M."/>
            <person name="Jaillon O."/>
            <person name="Duret L."/>
            <person name="Noel B."/>
            <person name="Jubin C."/>
            <person name="Porcel B.M."/>
            <person name="Segurens B."/>
            <person name="Daubin V."/>
            <person name="Anthouard V."/>
            <person name="Aiach N."/>
            <person name="Arnaiz O."/>
            <person name="Billaut A."/>
            <person name="Beisson J."/>
            <person name="Blanc I."/>
            <person name="Bouhouche K."/>
            <person name="Camara F."/>
            <person name="Duharcourt S."/>
            <person name="Guigo R."/>
            <person name="Gogendeau D."/>
            <person name="Katinka M."/>
            <person name="Keller A.-M."/>
            <person name="Kissmehl R."/>
            <person name="Klotz C."/>
            <person name="Koll F."/>
            <person name="Le Moue A."/>
            <person name="Lepere C."/>
            <person name="Malinsky S."/>
            <person name="Nowacki M."/>
            <person name="Nowak J.K."/>
            <person name="Plattner H."/>
            <person name="Poulain J."/>
            <person name="Ruiz F."/>
            <person name="Serrano V."/>
            <person name="Zagulski M."/>
            <person name="Dessen P."/>
            <person name="Betermier M."/>
            <person name="Weissenbach J."/>
            <person name="Scarpelli C."/>
            <person name="Schachter V."/>
            <person name="Sperling L."/>
            <person name="Meyer E."/>
            <person name="Cohen J."/>
            <person name="Wincker P."/>
        </authorList>
    </citation>
    <scope>NUCLEOTIDE SEQUENCE [LARGE SCALE GENOMIC DNA]</scope>
    <source>
        <strain evidence="4 5">Stock d4-2</strain>
    </source>
</reference>
<sequence length="701" mass="82021">MKLGIYEVGIIPQSVKQQYLELQAFSQWQYLGKNTLSTVLISLLDYFIAYDKYQAIENLAKPKSSYQNAYNIKISQFIYSLLSKKITPKEFFTQLKLFDSSNDRGGNLLEEFCYLQGLKKIPNNLNLLIQSIANFFSISINFIRQNIIGNSSKSKILILQSADGHFLIKQSSPLIQYINPRQQICQMCSMRYDDYFITQCLHICCNKCLNDKIKKTNQQLFIVCSNTCMQKIHIKDVQQYLSKELNTQKQQQEYSINLTKSQQFTTNDNSKSNPNNPGVENQKINSVYCNNFIDSRQQQQQKCNYCQQSNANNKFFINNSCGHKFCTDCFKRKVMTKTQQCPVKDCYRYVDLQLYQQRVQLEQEATQNQQPNYPQNQQPNYPQNQQPIQPQNQQFARCSKCKSEYSLNSLYKDKRCIHFTCFSCIQVQVQKLLQNQPNQIIITCPSCNNIYGGEFEKFYDQSQLRLVEERIKYDEKFQKEDKEREIKEKQQQQKLQQQQQEELLLQQQSPQKKVEKYPYGGNDTQKQQSQIQSQNDKQNNSSSVKDLVEQKQPIKIKEGLNQQEQGECTMCFTQFSEFNLRQDIDCQYHAIGVCCRTNCDRCPQCEAKNANPRSIRIKPKLALQTFTQKVEFLTSSNIYNSSIKQYNYGNADDYSRLNSRFNVVQSQIKSQQRNSTMDNNLFRSQGLQSNVVSVYGAGYKY</sequence>
<dbReference type="Proteomes" id="UP000000600">
    <property type="component" value="Unassembled WGS sequence"/>
</dbReference>
<feature type="domain" description="RING-type" evidence="3">
    <location>
        <begin position="398"/>
        <end position="448"/>
    </location>
</feature>
<organism evidence="4 5">
    <name type="scientific">Paramecium tetraurelia</name>
    <dbReference type="NCBI Taxonomy" id="5888"/>
    <lineage>
        <taxon>Eukaryota</taxon>
        <taxon>Sar</taxon>
        <taxon>Alveolata</taxon>
        <taxon>Ciliophora</taxon>
        <taxon>Intramacronucleata</taxon>
        <taxon>Oligohymenophorea</taxon>
        <taxon>Peniculida</taxon>
        <taxon>Parameciidae</taxon>
        <taxon>Paramecium</taxon>
    </lineage>
</organism>
<accession>A0CTT7</accession>